<evidence type="ECO:0000259" key="13">
    <source>
        <dbReference type="Pfam" id="PF13718"/>
    </source>
</evidence>
<evidence type="ECO:0000259" key="12">
    <source>
        <dbReference type="Pfam" id="PF08351"/>
    </source>
</evidence>
<keyword evidence="4 9" id="KW-0819">tRNA processing</keyword>
<dbReference type="GO" id="GO:0000049">
    <property type="term" value="F:tRNA binding"/>
    <property type="evidence" value="ECO:0007669"/>
    <property type="project" value="TreeGrafter"/>
</dbReference>
<proteinExistence type="inferred from homology"/>
<feature type="domain" description="N-acetyltransferase" evidence="13">
    <location>
        <begin position="558"/>
        <end position="694"/>
    </location>
</feature>
<accession>A0A8J6C6I9</accession>
<evidence type="ECO:0000313" key="16">
    <source>
        <dbReference type="Proteomes" id="UP000751190"/>
    </source>
</evidence>
<feature type="compositionally biased region" description="Gly residues" evidence="10">
    <location>
        <begin position="1094"/>
        <end position="1115"/>
    </location>
</feature>
<evidence type="ECO:0000256" key="9">
    <source>
        <dbReference type="HAMAP-Rule" id="MF_03211"/>
    </source>
</evidence>
<comment type="catalytic activity">
    <reaction evidence="9">
        <text>a cytidine in tRNA + acetyl-CoA + ATP + H2O = an N(4)-acetylcytidine in tRNA + ADP + phosphate + CoA + H(+)</text>
        <dbReference type="Rhea" id="RHEA:53876"/>
        <dbReference type="Rhea" id="RHEA-COMP:13670"/>
        <dbReference type="Rhea" id="RHEA-COMP:13671"/>
        <dbReference type="ChEBI" id="CHEBI:15377"/>
        <dbReference type="ChEBI" id="CHEBI:15378"/>
        <dbReference type="ChEBI" id="CHEBI:30616"/>
        <dbReference type="ChEBI" id="CHEBI:43474"/>
        <dbReference type="ChEBI" id="CHEBI:57287"/>
        <dbReference type="ChEBI" id="CHEBI:57288"/>
        <dbReference type="ChEBI" id="CHEBI:74900"/>
        <dbReference type="ChEBI" id="CHEBI:82748"/>
        <dbReference type="ChEBI" id="CHEBI:456216"/>
    </reaction>
</comment>
<comment type="subcellular location">
    <subcellularLocation>
        <location evidence="1 9">Nucleus</location>
        <location evidence="1 9">Nucleolus</location>
    </subcellularLocation>
</comment>
<dbReference type="Proteomes" id="UP000751190">
    <property type="component" value="Unassembled WGS sequence"/>
</dbReference>
<dbReference type="AlphaFoldDB" id="A0A8J6C6I9"/>
<evidence type="ECO:0000259" key="14">
    <source>
        <dbReference type="Pfam" id="PF13725"/>
    </source>
</evidence>
<feature type="compositionally biased region" description="Gly residues" evidence="10">
    <location>
        <begin position="363"/>
        <end position="387"/>
    </location>
</feature>
<dbReference type="OMA" id="HLHYIMS"/>
<feature type="compositionally biased region" description="Basic residues" evidence="10">
    <location>
        <begin position="1116"/>
        <end position="1126"/>
    </location>
</feature>
<dbReference type="HAMAP" id="MF_03211">
    <property type="entry name" value="RNA_acetyltr_Nat10"/>
    <property type="match status" value="1"/>
</dbReference>
<feature type="domain" description="TcmA/NAT10 helicase" evidence="11">
    <location>
        <begin position="294"/>
        <end position="517"/>
    </location>
</feature>
<comment type="function">
    <text evidence="9">RNA cytidine acetyltransferase with specificity toward both 18S rRNA and tRNAs. Catalyzes the formation of N(4)-acetylcytidine (ac4C) in 18S rRNA. Required for early nucleolar cleavages of precursor rRNA at sites A0, A1 and A2 during 18S rRNA synthesis. Catalyzes the formation of ac4C in serine and leucine tRNAs. Requires a tRNA-binding adapter protein for full tRNA acetyltransferase activity but not for 18S rRNA acetylation.</text>
</comment>
<dbReference type="InterPro" id="IPR032672">
    <property type="entry name" value="TmcA/NAT10/Kre33"/>
</dbReference>
<feature type="domain" description="N-acetyltransferase" evidence="13">
    <location>
        <begin position="701"/>
        <end position="766"/>
    </location>
</feature>
<keyword evidence="16" id="KW-1185">Reference proteome</keyword>
<dbReference type="InterPro" id="IPR027992">
    <property type="entry name" value="tRNA_bind_dom"/>
</dbReference>
<feature type="domain" description="TmcA/NAT10 N-terminal" evidence="12">
    <location>
        <begin position="7"/>
        <end position="207"/>
    </location>
</feature>
<dbReference type="PANTHER" id="PTHR10925:SF5">
    <property type="entry name" value="RNA CYTIDINE ACETYLTRANSFERASE"/>
    <property type="match status" value="1"/>
</dbReference>
<dbReference type="GO" id="GO:1990883">
    <property type="term" value="F:18S rRNA cytidine N-acetyltransferase activity"/>
    <property type="evidence" value="ECO:0007669"/>
    <property type="project" value="TreeGrafter"/>
</dbReference>
<evidence type="ECO:0000256" key="6">
    <source>
        <dbReference type="ARBA" id="ARBA00022840"/>
    </source>
</evidence>
<feature type="compositionally biased region" description="Gly residues" evidence="10">
    <location>
        <begin position="1063"/>
        <end position="1079"/>
    </location>
</feature>
<comment type="caution">
    <text evidence="15">The sequence shown here is derived from an EMBL/GenBank/DDBJ whole genome shotgun (WGS) entry which is preliminary data.</text>
</comment>
<dbReference type="InterPro" id="IPR033688">
    <property type="entry name" value="NAT10"/>
</dbReference>
<dbReference type="GO" id="GO:0005524">
    <property type="term" value="F:ATP binding"/>
    <property type="evidence" value="ECO:0007669"/>
    <property type="project" value="UniProtKB-UniRule"/>
</dbReference>
<keyword evidence="3 9" id="KW-0808">Transferase</keyword>
<gene>
    <name evidence="15" type="ORF">KFE25_006595</name>
</gene>
<comment type="similarity">
    <text evidence="9">Belongs to the RNA cytidine acetyltransferase family. NAT10 subfamily.</text>
</comment>
<feature type="binding site" evidence="9">
    <location>
        <begin position="668"/>
        <end position="674"/>
    </location>
    <ligand>
        <name>acetyl-CoA</name>
        <dbReference type="ChEBI" id="CHEBI:57288"/>
    </ligand>
</feature>
<comment type="catalytic activity">
    <reaction evidence="9">
        <text>a cytidine in 18S rRNA + acetyl-CoA + ATP + H2O = an N(4)-acetylcytidine in 18S rRNA + ADP + phosphate + CoA + H(+)</text>
        <dbReference type="Rhea" id="RHEA:51424"/>
        <dbReference type="Rhea" id="RHEA-COMP:13575"/>
        <dbReference type="Rhea" id="RHEA-COMP:13576"/>
        <dbReference type="ChEBI" id="CHEBI:15377"/>
        <dbReference type="ChEBI" id="CHEBI:15378"/>
        <dbReference type="ChEBI" id="CHEBI:30616"/>
        <dbReference type="ChEBI" id="CHEBI:43474"/>
        <dbReference type="ChEBI" id="CHEBI:57287"/>
        <dbReference type="ChEBI" id="CHEBI:57288"/>
        <dbReference type="ChEBI" id="CHEBI:74900"/>
        <dbReference type="ChEBI" id="CHEBI:82748"/>
        <dbReference type="ChEBI" id="CHEBI:456216"/>
    </reaction>
</comment>
<dbReference type="Pfam" id="PF08351">
    <property type="entry name" value="TmcA_N"/>
    <property type="match status" value="1"/>
</dbReference>
<dbReference type="GO" id="GO:0051391">
    <property type="term" value="P:tRNA acetylation"/>
    <property type="evidence" value="ECO:0007669"/>
    <property type="project" value="UniProtKB-UniRule"/>
</dbReference>
<reference evidence="15" key="1">
    <citation type="submission" date="2021-05" db="EMBL/GenBank/DDBJ databases">
        <title>The genome of the haptophyte Pavlova lutheri (Diacronema luteri, Pavlovales) - a model for lipid biosynthesis in eukaryotic algae.</title>
        <authorList>
            <person name="Hulatt C.J."/>
            <person name="Posewitz M.C."/>
        </authorList>
    </citation>
    <scope>NUCLEOTIDE SEQUENCE</scope>
    <source>
        <strain evidence="15">NIVA-4/92</strain>
    </source>
</reference>
<feature type="region of interest" description="Disordered" evidence="10">
    <location>
        <begin position="986"/>
        <end position="1005"/>
    </location>
</feature>
<dbReference type="Pfam" id="PF05127">
    <property type="entry name" value="NAT10_TcmA_helicase"/>
    <property type="match status" value="1"/>
</dbReference>
<dbReference type="Gene3D" id="3.40.50.300">
    <property type="entry name" value="P-loop containing nucleotide triphosphate hydrolases"/>
    <property type="match status" value="1"/>
</dbReference>
<feature type="binding site" evidence="9">
    <location>
        <position position="499"/>
    </location>
    <ligand>
        <name>ATP</name>
        <dbReference type="ChEBI" id="CHEBI:30616"/>
    </ligand>
</feature>
<evidence type="ECO:0000256" key="7">
    <source>
        <dbReference type="ARBA" id="ARBA00023242"/>
    </source>
</evidence>
<protein>
    <recommendedName>
        <fullName evidence="9">RNA cytidine acetyltransferase</fullName>
        <ecNumber evidence="9">2.3.1.-</ecNumber>
    </recommendedName>
    <alternativeName>
        <fullName evidence="9">18S rRNA cytosine acetyltransferase</fullName>
    </alternativeName>
</protein>
<dbReference type="GO" id="GO:0030686">
    <property type="term" value="C:90S preribosome"/>
    <property type="evidence" value="ECO:0007669"/>
    <property type="project" value="TreeGrafter"/>
</dbReference>
<evidence type="ECO:0000256" key="8">
    <source>
        <dbReference type="ARBA" id="ARBA00023315"/>
    </source>
</evidence>
<feature type="binding site" evidence="9">
    <location>
        <begin position="661"/>
        <end position="663"/>
    </location>
    <ligand>
        <name>acetyl-CoA</name>
        <dbReference type="ChEBI" id="CHEBI:57288"/>
    </ligand>
</feature>
<organism evidence="15 16">
    <name type="scientific">Diacronema lutheri</name>
    <name type="common">Unicellular marine alga</name>
    <name type="synonym">Monochrysis lutheri</name>
    <dbReference type="NCBI Taxonomy" id="2081491"/>
    <lineage>
        <taxon>Eukaryota</taxon>
        <taxon>Haptista</taxon>
        <taxon>Haptophyta</taxon>
        <taxon>Pavlovophyceae</taxon>
        <taxon>Pavlovales</taxon>
        <taxon>Pavlovaceae</taxon>
        <taxon>Diacronema</taxon>
    </lineage>
</organism>
<keyword evidence="2 9" id="KW-0698">rRNA processing</keyword>
<feature type="binding site" evidence="9">
    <location>
        <position position="739"/>
    </location>
    <ligand>
        <name>acetyl-CoA</name>
        <dbReference type="ChEBI" id="CHEBI:57288"/>
    </ligand>
</feature>
<keyword evidence="5 9" id="KW-0547">Nucleotide-binding</keyword>
<feature type="binding site" evidence="9">
    <location>
        <begin position="299"/>
        <end position="308"/>
    </location>
    <ligand>
        <name>ATP</name>
        <dbReference type="ChEBI" id="CHEBI:30616"/>
    </ligand>
</feature>
<dbReference type="EMBL" id="JAGTXO010000045">
    <property type="protein sequence ID" value="KAG8459050.1"/>
    <property type="molecule type" value="Genomic_DNA"/>
</dbReference>
<dbReference type="Pfam" id="PF13718">
    <property type="entry name" value="GNAT_acetyltr_2"/>
    <property type="match status" value="2"/>
</dbReference>
<dbReference type="Gene3D" id="3.40.50.11040">
    <property type="match status" value="1"/>
</dbReference>
<evidence type="ECO:0000256" key="5">
    <source>
        <dbReference type="ARBA" id="ARBA00022741"/>
    </source>
</evidence>
<dbReference type="GO" id="GO:0005730">
    <property type="term" value="C:nucleolus"/>
    <property type="evidence" value="ECO:0007669"/>
    <property type="project" value="UniProtKB-SubCell"/>
</dbReference>
<dbReference type="GO" id="GO:1904812">
    <property type="term" value="P:rRNA acetylation involved in maturation of SSU-rRNA"/>
    <property type="evidence" value="ECO:0007669"/>
    <property type="project" value="InterPro"/>
</dbReference>
<evidence type="ECO:0000256" key="4">
    <source>
        <dbReference type="ARBA" id="ARBA00022694"/>
    </source>
</evidence>
<name>A0A8J6C6I9_DIALT</name>
<dbReference type="InterPro" id="IPR007807">
    <property type="entry name" value="TcmA/NAT10_helicase"/>
</dbReference>
<evidence type="ECO:0000256" key="3">
    <source>
        <dbReference type="ARBA" id="ARBA00022679"/>
    </source>
</evidence>
<dbReference type="EC" id="2.3.1.-" evidence="9"/>
<evidence type="ECO:0000256" key="1">
    <source>
        <dbReference type="ARBA" id="ARBA00004604"/>
    </source>
</evidence>
<sequence length="1126" mass="115999">MRKKVDGRVRALIEAGVASGHRSLLVVVGDGGREQVSNLHYMLSKAQVKARPSVLWCYKKELGFSSHKRKRMAQIKKKAGKVSSGAAAAAADEGGTDPFELFISSTEITYTYYKDSARILGRTFGMAVLQDFEALTPNVLARTVETVCGGGLVVLLLGKLSSLRQLHDLAMDAHARLRTPSSGAVVPRFNGRFLLSLADCPACLLLDDELNVLPLSSHAHAMRPAAAEPAAGAAGASAAKVRAAAELSETIASLRDVPIAGTLLPLCRSADQAKAVLTVADALADKTLRQTVALTAGRGRGKSAALGLALAAAVGSGFANIFVTAPALENVQTVFEFALKGLDALSYTEHADYSVREAQPAGERGGGGGGGGGGDGGDALLGDGGGSRSSSLRCVSRIDVFRSHRQTILYVRPDDALAVRHAEMVVIDEAAAIPLPIVRALLGPYLCVLSSTVSGYEGTGRALSLKLIKGLRDKAATDVPGAGGGARSLREVSLAQPIRYEAADPIEAWLHALLCLDAATAVKPVLACPHPSACELYLVERDALFSYQRASEAFLQRVVGLLVGSHYKNSPNDLLLLADAPAHALFALLAPTAAGAAGEARLPDVLAVVQIAYEGQLGREMVREGAGRGIAPSGDLLPWTVSTQFQDADFAALSGGRIVRIATHPDLCRMGYGSRALQLLRAFFSGQIPTDEARGGEGEATAPPPLLRRLSEVGPPRGGLDYMGASFGCGYDLLQFWRKAGFAPVYLRQQPNDTTGEHSLIVLTDLTGSAAGSASDWLGAFHADWCRRFMSLCSSAALVSSVDVYTALALLQPHHAHRPAPQPGPGSECALSKAQLDALLSPYDVQRLRAYARSMVDHHLITDLTPTLAALCLGPQPRVRVQLSVAQQAILLALGLRRQSADDGASALKLPVPQLLALFAKAVRKLAAVLWAVHEKEAAQALPRAGASAQAAARMRPLVGASLSAELHEGGQLALAAMRTRGADDGDGAVLDDAGPPDEDGANGGGVAAAAALAASGELARFAIRGTDDDWADALHGTAGGKPSTVRVKGGGGGGGDSDDDGGGGGDGGGSGGSGGGGGSDRKRHKHAHDGRGGGRSGGGRGGGGRSGGGRGGGGRGRHGGGRGGR</sequence>
<evidence type="ECO:0000259" key="11">
    <source>
        <dbReference type="Pfam" id="PF05127"/>
    </source>
</evidence>
<dbReference type="OrthoDB" id="10067491at2759"/>
<keyword evidence="6 9" id="KW-0067">ATP-binding</keyword>
<dbReference type="InterPro" id="IPR013562">
    <property type="entry name" value="TmcA/NAT10_N"/>
</dbReference>
<dbReference type="InterPro" id="IPR000182">
    <property type="entry name" value="GNAT_dom"/>
</dbReference>
<feature type="region of interest" description="Disordered" evidence="10">
    <location>
        <begin position="1034"/>
        <end position="1126"/>
    </location>
</feature>
<evidence type="ECO:0000256" key="10">
    <source>
        <dbReference type="SAM" id="MobiDB-lite"/>
    </source>
</evidence>
<keyword evidence="8 9" id="KW-0012">Acyltransferase</keyword>
<dbReference type="InterPro" id="IPR027417">
    <property type="entry name" value="P-loop_NTPase"/>
</dbReference>
<evidence type="ECO:0000313" key="15">
    <source>
        <dbReference type="EMBL" id="KAG8459050.1"/>
    </source>
</evidence>
<dbReference type="PANTHER" id="PTHR10925">
    <property type="entry name" value="N-ACETYLTRANSFERASE 10"/>
    <property type="match status" value="1"/>
</dbReference>
<dbReference type="Gene3D" id="3.40.630.30">
    <property type="match status" value="1"/>
</dbReference>
<dbReference type="Pfam" id="PF13725">
    <property type="entry name" value="tRNA_bind_2"/>
    <property type="match status" value="1"/>
</dbReference>
<evidence type="ECO:0000256" key="2">
    <source>
        <dbReference type="ARBA" id="ARBA00022552"/>
    </source>
</evidence>
<feature type="domain" description="Possible tRNA binding" evidence="14">
    <location>
        <begin position="777"/>
        <end position="981"/>
    </location>
</feature>
<feature type="region of interest" description="Disordered" evidence="10">
    <location>
        <begin position="358"/>
        <end position="390"/>
    </location>
</feature>
<keyword evidence="7 9" id="KW-0539">Nucleus</keyword>